<dbReference type="PANTHER" id="PTHR34448">
    <property type="entry name" value="AMINOPEPTIDASE"/>
    <property type="match status" value="1"/>
</dbReference>
<evidence type="ECO:0000256" key="7">
    <source>
        <dbReference type="ARBA" id="ARBA00022723"/>
    </source>
</evidence>
<keyword evidence="9" id="KW-0482">Metalloprotease</keyword>
<dbReference type="EMBL" id="MGGL01000004">
    <property type="protein sequence ID" value="OGM27329.1"/>
    <property type="molecule type" value="Genomic_DNA"/>
</dbReference>
<protein>
    <recommendedName>
        <fullName evidence="12">Peptidase M29</fullName>
    </recommendedName>
</protein>
<comment type="cofactor">
    <cofactor evidence="2">
        <name>Mg(2+)</name>
        <dbReference type="ChEBI" id="CHEBI:18420"/>
    </cofactor>
</comment>
<evidence type="ECO:0000256" key="8">
    <source>
        <dbReference type="ARBA" id="ARBA00022801"/>
    </source>
</evidence>
<dbReference type="Pfam" id="PF02073">
    <property type="entry name" value="Peptidase_M29"/>
    <property type="match status" value="1"/>
</dbReference>
<reference evidence="10 11" key="1">
    <citation type="journal article" date="2016" name="Nat. Commun.">
        <title>Thousands of microbial genomes shed light on interconnected biogeochemical processes in an aquifer system.</title>
        <authorList>
            <person name="Anantharaman K."/>
            <person name="Brown C.T."/>
            <person name="Hug L.A."/>
            <person name="Sharon I."/>
            <person name="Castelle C.J."/>
            <person name="Probst A.J."/>
            <person name="Thomas B.C."/>
            <person name="Singh A."/>
            <person name="Wilkins M.J."/>
            <person name="Karaoz U."/>
            <person name="Brodie E.L."/>
            <person name="Williams K.H."/>
            <person name="Hubbard S.S."/>
            <person name="Banfield J.F."/>
        </authorList>
    </citation>
    <scope>NUCLEOTIDE SEQUENCE [LARGE SCALE GENOMIC DNA]</scope>
</reference>
<evidence type="ECO:0000313" key="11">
    <source>
        <dbReference type="Proteomes" id="UP000179221"/>
    </source>
</evidence>
<dbReference type="InterPro" id="IPR052170">
    <property type="entry name" value="M29_Exopeptidase"/>
</dbReference>
<keyword evidence="7" id="KW-0479">Metal-binding</keyword>
<dbReference type="Proteomes" id="UP000179221">
    <property type="component" value="Unassembled WGS sequence"/>
</dbReference>
<dbReference type="Gene3D" id="3.40.1830.10">
    <property type="entry name" value="Thermophilic metalloprotease (M29)"/>
    <property type="match status" value="1"/>
</dbReference>
<keyword evidence="8" id="KW-0378">Hydrolase</keyword>
<evidence type="ECO:0008006" key="12">
    <source>
        <dbReference type="Google" id="ProtNLM"/>
    </source>
</evidence>
<keyword evidence="5" id="KW-0031">Aminopeptidase</keyword>
<proteinExistence type="inferred from homology"/>
<dbReference type="AlphaFoldDB" id="A0A1F7YKB9"/>
<evidence type="ECO:0000256" key="9">
    <source>
        <dbReference type="ARBA" id="ARBA00023049"/>
    </source>
</evidence>
<dbReference type="GO" id="GO:0046872">
    <property type="term" value="F:metal ion binding"/>
    <property type="evidence" value="ECO:0007669"/>
    <property type="project" value="UniProtKB-KW"/>
</dbReference>
<gene>
    <name evidence="10" type="ORF">A2628_00815</name>
</gene>
<comment type="cofactor">
    <cofactor evidence="1">
        <name>Co(2+)</name>
        <dbReference type="ChEBI" id="CHEBI:48828"/>
    </cofactor>
</comment>
<dbReference type="SUPFAM" id="SSF144052">
    <property type="entry name" value="Thermophilic metalloprotease-like"/>
    <property type="match status" value="1"/>
</dbReference>
<dbReference type="GO" id="GO:0004177">
    <property type="term" value="F:aminopeptidase activity"/>
    <property type="evidence" value="ECO:0007669"/>
    <property type="project" value="UniProtKB-KW"/>
</dbReference>
<evidence type="ECO:0000256" key="5">
    <source>
        <dbReference type="ARBA" id="ARBA00022438"/>
    </source>
</evidence>
<evidence type="ECO:0000256" key="1">
    <source>
        <dbReference type="ARBA" id="ARBA00001941"/>
    </source>
</evidence>
<evidence type="ECO:0000313" key="10">
    <source>
        <dbReference type="EMBL" id="OGM27329.1"/>
    </source>
</evidence>
<comment type="caution">
    <text evidence="10">The sequence shown here is derived from an EMBL/GenBank/DDBJ whole genome shotgun (WGS) entry which is preliminary data.</text>
</comment>
<evidence type="ECO:0000256" key="4">
    <source>
        <dbReference type="ARBA" id="ARBA00008236"/>
    </source>
</evidence>
<name>A0A1F7YKB9_9BACT</name>
<comment type="cofactor">
    <cofactor evidence="3">
        <name>Zn(2+)</name>
        <dbReference type="ChEBI" id="CHEBI:29105"/>
    </cofactor>
</comment>
<accession>A0A1F7YKB9</accession>
<comment type="similarity">
    <text evidence="4">Belongs to the peptidase M29 family.</text>
</comment>
<dbReference type="GO" id="GO:0006508">
    <property type="term" value="P:proteolysis"/>
    <property type="evidence" value="ECO:0007669"/>
    <property type="project" value="UniProtKB-KW"/>
</dbReference>
<organism evidence="10 11">
    <name type="scientific">Candidatus Woesebacteria bacterium RIFCSPHIGHO2_01_FULL_40_22</name>
    <dbReference type="NCBI Taxonomy" id="1802499"/>
    <lineage>
        <taxon>Bacteria</taxon>
        <taxon>Candidatus Woeseibacteriota</taxon>
    </lineage>
</organism>
<dbReference type="PANTHER" id="PTHR34448:SF1">
    <property type="entry name" value="BLL6088 PROTEIN"/>
    <property type="match status" value="1"/>
</dbReference>
<dbReference type="InterPro" id="IPR035097">
    <property type="entry name" value="M29_N-terminal"/>
</dbReference>
<dbReference type="GO" id="GO:0008237">
    <property type="term" value="F:metallopeptidase activity"/>
    <property type="evidence" value="ECO:0007669"/>
    <property type="project" value="UniProtKB-KW"/>
</dbReference>
<evidence type="ECO:0000256" key="2">
    <source>
        <dbReference type="ARBA" id="ARBA00001946"/>
    </source>
</evidence>
<keyword evidence="6" id="KW-0645">Protease</keyword>
<sequence>MSLVDPRVKKQAEILIDHSLKVKKGEKVVVIGNFQAKDLMLEIYRLLVKSGVVDVINKFDTYDFAETFFKEASTDQINYFPKFDMEEVKYADCYLRIAAPINTRGLSGVDPDKISQRSKVLKPITDYRVEKTRWVITRFPTESQAQEADMSLSDYADFVFSAINNVDWKKQFKEQEKLRMRVDTTQTVRIIGSGTDLKLGIKGRKAVNAAGEFNMPDGEVFTSVVENEANGYITYSFPALYLGREFNDVRLEFKNGKVISATASKNEEALNKILDMDAGSRYIGELGIGNNFNIKKFTKDILFDEKIGGSIHIALGKGYKETKSNNVSALHWDMIKDLRGEGKLWFDNKLVQKNGKWLINI</sequence>
<evidence type="ECO:0000256" key="6">
    <source>
        <dbReference type="ARBA" id="ARBA00022670"/>
    </source>
</evidence>
<evidence type="ECO:0000256" key="3">
    <source>
        <dbReference type="ARBA" id="ARBA00001947"/>
    </source>
</evidence>
<dbReference type="InterPro" id="IPR000787">
    <property type="entry name" value="Peptidase_M29"/>
</dbReference>